<dbReference type="AlphaFoldDB" id="A0A9Q5I3T6"/>
<sequence>MSVIPPEMPTPSKEDPPAYSNEDAVVLFSEFRTVPERSHLVPLRLPLCLPQGTAGSNAAFVRAYSPELQASGVEMNDWMHFVDGLNIAMSASPPLRVVEFAGMVVGFVPHHWAMIASAGIQFAAGTGIHVLAKTLTDRYLRRANAEYFAPRGLRVRICKTAAMRQLTGLDPVPDANEPTSAKVRKFAIQSGRVAETVVLHLPIIRKVYNRLAPSVPSIRPGAEGLGGVTARRLAMIEGHTLPLTFAVPPAPPEEGLMNKVSGLSVRLQTQRAGQKEAKIERKRQLLAIQEGRATSLTPVPSSDIGTSTSTSSSFSSAQNVLGQATDWRQARKDRRAEQRALRRAKRGRVSRGLQSSVELADRMEWKTTRMLLWVVVLNAEQDEKIQGRELVDNDADVERVGEEEWQAELKHENAEDKEILEEVMKEEASIVVEEVKVDHRD</sequence>
<gene>
    <name evidence="2" type="ORF">A7U60_g1555</name>
</gene>
<dbReference type="PANTHER" id="PTHR38887">
    <property type="entry name" value="CHROMOSOME 21, WHOLE GENOME SHOTGUN SEQUENCE"/>
    <property type="match status" value="1"/>
</dbReference>
<comment type="caution">
    <text evidence="2">The sequence shown here is derived from an EMBL/GenBank/DDBJ whole genome shotgun (WGS) entry which is preliminary data.</text>
</comment>
<evidence type="ECO:0000256" key="1">
    <source>
        <dbReference type="SAM" id="MobiDB-lite"/>
    </source>
</evidence>
<dbReference type="OrthoDB" id="3068835at2759"/>
<dbReference type="InterPro" id="IPR053221">
    <property type="entry name" value="Burnettramic_acid_biosynth"/>
</dbReference>
<dbReference type="Proteomes" id="UP000757232">
    <property type="component" value="Unassembled WGS sequence"/>
</dbReference>
<evidence type="ECO:0000313" key="3">
    <source>
        <dbReference type="Proteomes" id="UP000757232"/>
    </source>
</evidence>
<accession>A0A9Q5I3T6</accession>
<organism evidence="2 3">
    <name type="scientific">Sanghuangporus baumii</name>
    <name type="common">Phellinus baumii</name>
    <dbReference type="NCBI Taxonomy" id="108892"/>
    <lineage>
        <taxon>Eukaryota</taxon>
        <taxon>Fungi</taxon>
        <taxon>Dikarya</taxon>
        <taxon>Basidiomycota</taxon>
        <taxon>Agaricomycotina</taxon>
        <taxon>Agaricomycetes</taxon>
        <taxon>Hymenochaetales</taxon>
        <taxon>Hymenochaetaceae</taxon>
        <taxon>Sanghuangporus</taxon>
    </lineage>
</organism>
<dbReference type="EMBL" id="LNZH02000101">
    <property type="protein sequence ID" value="OCB91208.1"/>
    <property type="molecule type" value="Genomic_DNA"/>
</dbReference>
<evidence type="ECO:0000313" key="2">
    <source>
        <dbReference type="EMBL" id="OCB91208.1"/>
    </source>
</evidence>
<protein>
    <submittedName>
        <fullName evidence="2">Uncharacterized protein</fullName>
    </submittedName>
</protein>
<dbReference type="PANTHER" id="PTHR38887:SF1">
    <property type="entry name" value="RAS MODIFICATION PROTEIN ERF4"/>
    <property type="match status" value="1"/>
</dbReference>
<feature type="region of interest" description="Disordered" evidence="1">
    <location>
        <begin position="296"/>
        <end position="332"/>
    </location>
</feature>
<name>A0A9Q5I3T6_SANBA</name>
<proteinExistence type="predicted"/>
<keyword evidence="3" id="KW-1185">Reference proteome</keyword>
<feature type="compositionally biased region" description="Low complexity" evidence="1">
    <location>
        <begin position="301"/>
        <end position="316"/>
    </location>
</feature>
<reference evidence="2" key="1">
    <citation type="submission" date="2016-06" db="EMBL/GenBank/DDBJ databases">
        <title>Draft Genome sequence of the fungus Inonotus baumii.</title>
        <authorList>
            <person name="Zhu H."/>
            <person name="Lin W."/>
        </authorList>
    </citation>
    <scope>NUCLEOTIDE SEQUENCE</scope>
    <source>
        <strain evidence="2">821</strain>
    </source>
</reference>